<dbReference type="PANTHER" id="PTHR13021">
    <property type="entry name" value="PRE-MRNA-SPLICING FACTOR ISY1"/>
    <property type="match status" value="1"/>
</dbReference>
<dbReference type="STRING" id="765915.A0A1Y2HXG5"/>
<protein>
    <recommendedName>
        <fullName evidence="7">Isy1-like splicing factor</fullName>
    </recommendedName>
</protein>
<dbReference type="OrthoDB" id="1739576at2759"/>
<dbReference type="GO" id="GO:0005634">
    <property type="term" value="C:nucleus"/>
    <property type="evidence" value="ECO:0007669"/>
    <property type="project" value="UniProtKB-SubCell"/>
</dbReference>
<evidence type="ECO:0000256" key="1">
    <source>
        <dbReference type="ARBA" id="ARBA00004123"/>
    </source>
</evidence>
<dbReference type="InterPro" id="IPR009360">
    <property type="entry name" value="Isy1"/>
</dbReference>
<proteinExistence type="inferred from homology"/>
<evidence type="ECO:0008006" key="7">
    <source>
        <dbReference type="Google" id="ProtNLM"/>
    </source>
</evidence>
<dbReference type="FunFam" id="1.10.287.660:FF:000001">
    <property type="entry name" value="pre-mRNA-splicing factor ISY1 homolog"/>
    <property type="match status" value="1"/>
</dbReference>
<comment type="caution">
    <text evidence="5">The sequence shown here is derived from an EMBL/GenBank/DDBJ whole genome shotgun (WGS) entry which is preliminary data.</text>
</comment>
<reference evidence="5 6" key="1">
    <citation type="submission" date="2016-07" db="EMBL/GenBank/DDBJ databases">
        <title>Pervasive Adenine N6-methylation of Active Genes in Fungi.</title>
        <authorList>
            <consortium name="DOE Joint Genome Institute"/>
            <person name="Mondo S.J."/>
            <person name="Dannebaum R.O."/>
            <person name="Kuo R.C."/>
            <person name="Labutti K."/>
            <person name="Haridas S."/>
            <person name="Kuo A."/>
            <person name="Salamov A."/>
            <person name="Ahrendt S.R."/>
            <person name="Lipzen A."/>
            <person name="Sullivan W."/>
            <person name="Andreopoulos W.B."/>
            <person name="Clum A."/>
            <person name="Lindquist E."/>
            <person name="Daum C."/>
            <person name="Ramamoorthy G.K."/>
            <person name="Gryganskyi A."/>
            <person name="Culley D."/>
            <person name="Magnuson J.K."/>
            <person name="James T.Y."/>
            <person name="O'Malley M.A."/>
            <person name="Stajich J.E."/>
            <person name="Spatafora J.W."/>
            <person name="Visel A."/>
            <person name="Grigoriev I.V."/>
        </authorList>
    </citation>
    <scope>NUCLEOTIDE SEQUENCE [LARGE SCALE GENOMIC DNA]</scope>
    <source>
        <strain evidence="5 6">PL171</strain>
    </source>
</reference>
<evidence type="ECO:0000256" key="2">
    <source>
        <dbReference type="ARBA" id="ARBA00007002"/>
    </source>
</evidence>
<dbReference type="InterPro" id="IPR037200">
    <property type="entry name" value="Isy1_sf"/>
</dbReference>
<dbReference type="AlphaFoldDB" id="A0A1Y2HXG5"/>
<feature type="non-terminal residue" evidence="5">
    <location>
        <position position="141"/>
    </location>
</feature>
<dbReference type="GO" id="GO:0000350">
    <property type="term" value="P:generation of catalytic spliceosome for second transesterification step"/>
    <property type="evidence" value="ECO:0007669"/>
    <property type="project" value="InterPro"/>
</dbReference>
<feature type="region of interest" description="Disordered" evidence="4">
    <location>
        <begin position="23"/>
        <end position="43"/>
    </location>
</feature>
<gene>
    <name evidence="5" type="ORF">BCR44DRAFT_110540</name>
</gene>
<comment type="subcellular location">
    <subcellularLocation>
        <location evidence="1">Nucleus</location>
    </subcellularLocation>
</comment>
<keyword evidence="6" id="KW-1185">Reference proteome</keyword>
<evidence type="ECO:0000256" key="3">
    <source>
        <dbReference type="ARBA" id="ARBA00023242"/>
    </source>
</evidence>
<evidence type="ECO:0000313" key="6">
    <source>
        <dbReference type="Proteomes" id="UP000193411"/>
    </source>
</evidence>
<organism evidence="5 6">
    <name type="scientific">Catenaria anguillulae PL171</name>
    <dbReference type="NCBI Taxonomy" id="765915"/>
    <lineage>
        <taxon>Eukaryota</taxon>
        <taxon>Fungi</taxon>
        <taxon>Fungi incertae sedis</taxon>
        <taxon>Blastocladiomycota</taxon>
        <taxon>Blastocladiomycetes</taxon>
        <taxon>Blastocladiales</taxon>
        <taxon>Catenariaceae</taxon>
        <taxon>Catenaria</taxon>
    </lineage>
</organism>
<evidence type="ECO:0000313" key="5">
    <source>
        <dbReference type="EMBL" id="ORZ39315.1"/>
    </source>
</evidence>
<dbReference type="EMBL" id="MCFL01000005">
    <property type="protein sequence ID" value="ORZ39315.1"/>
    <property type="molecule type" value="Genomic_DNA"/>
</dbReference>
<dbReference type="InterPro" id="IPR029012">
    <property type="entry name" value="Helix_hairpin_bin_sf"/>
</dbReference>
<dbReference type="Pfam" id="PF06246">
    <property type="entry name" value="Isy1"/>
    <property type="match status" value="1"/>
</dbReference>
<accession>A0A1Y2HXG5</accession>
<dbReference type="Proteomes" id="UP000193411">
    <property type="component" value="Unassembled WGS sequence"/>
</dbReference>
<comment type="similarity">
    <text evidence="2">Belongs to the ISY1 family.</text>
</comment>
<keyword evidence="3" id="KW-0539">Nucleus</keyword>
<name>A0A1Y2HXG5_9FUNG</name>
<dbReference type="SUPFAM" id="SSF140102">
    <property type="entry name" value="ISY1 domain-like"/>
    <property type="match status" value="1"/>
</dbReference>
<sequence length="141" mass="16719">MARNQEKAQSMLYRFREAEMAESGVIRSDERRPPHTKMATTVQDGERWRSQVVREITRKVSRLHDPGLTDSQIRELNDDVNKLFKEKWMWEKRIHELGGPDWTRVRSASDNQGKEVFGVKGYKYFGRAKELPEVKDFFDKM</sequence>
<dbReference type="Gene3D" id="1.10.287.660">
    <property type="entry name" value="Helix hairpin bin"/>
    <property type="match status" value="1"/>
</dbReference>
<evidence type="ECO:0000256" key="4">
    <source>
        <dbReference type="SAM" id="MobiDB-lite"/>
    </source>
</evidence>